<accession>A0AAD7SIP1</accession>
<name>A0AAD7SIP1_9TELE</name>
<keyword evidence="1" id="KW-1133">Transmembrane helix</keyword>
<evidence type="ECO:0008006" key="4">
    <source>
        <dbReference type="Google" id="ProtNLM"/>
    </source>
</evidence>
<sequence length="183" mass="20289">MTPSRPIQTQATHQPPAGLLHLLPVPGRPWSHIALDFVTGLPPSKASETADLLCLHVFRLHGIPLDIVSDHGPQFISHVWKSFCAGLGASEEELAVPSVQAHLDHCRRTWELTRTALLRSADRNRRFADRHRTPAPIYQPGHLPNSSEHIIIIGIIIITIIIPALSFRPSASPVVDPTSRHWK</sequence>
<reference evidence="2" key="1">
    <citation type="journal article" date="2023" name="Science">
        <title>Genome structures resolve the early diversification of teleost fishes.</title>
        <authorList>
            <person name="Parey E."/>
            <person name="Louis A."/>
            <person name="Montfort J."/>
            <person name="Bouchez O."/>
            <person name="Roques C."/>
            <person name="Iampietro C."/>
            <person name="Lluch J."/>
            <person name="Castinel A."/>
            <person name="Donnadieu C."/>
            <person name="Desvignes T."/>
            <person name="Floi Bucao C."/>
            <person name="Jouanno E."/>
            <person name="Wen M."/>
            <person name="Mejri S."/>
            <person name="Dirks R."/>
            <person name="Jansen H."/>
            <person name="Henkel C."/>
            <person name="Chen W.J."/>
            <person name="Zahm M."/>
            <person name="Cabau C."/>
            <person name="Klopp C."/>
            <person name="Thompson A.W."/>
            <person name="Robinson-Rechavi M."/>
            <person name="Braasch I."/>
            <person name="Lecointre G."/>
            <person name="Bobe J."/>
            <person name="Postlethwait J.H."/>
            <person name="Berthelot C."/>
            <person name="Roest Crollius H."/>
            <person name="Guiguen Y."/>
        </authorList>
    </citation>
    <scope>NUCLEOTIDE SEQUENCE</scope>
    <source>
        <strain evidence="2">NC1722</strain>
    </source>
</reference>
<dbReference type="InterPro" id="IPR036397">
    <property type="entry name" value="RNaseH_sf"/>
</dbReference>
<organism evidence="2 3">
    <name type="scientific">Aldrovandia affinis</name>
    <dbReference type="NCBI Taxonomy" id="143900"/>
    <lineage>
        <taxon>Eukaryota</taxon>
        <taxon>Metazoa</taxon>
        <taxon>Chordata</taxon>
        <taxon>Craniata</taxon>
        <taxon>Vertebrata</taxon>
        <taxon>Euteleostomi</taxon>
        <taxon>Actinopterygii</taxon>
        <taxon>Neopterygii</taxon>
        <taxon>Teleostei</taxon>
        <taxon>Notacanthiformes</taxon>
        <taxon>Halosauridae</taxon>
        <taxon>Aldrovandia</taxon>
    </lineage>
</organism>
<dbReference type="SUPFAM" id="SSF53098">
    <property type="entry name" value="Ribonuclease H-like"/>
    <property type="match status" value="1"/>
</dbReference>
<dbReference type="InterPro" id="IPR012337">
    <property type="entry name" value="RNaseH-like_sf"/>
</dbReference>
<dbReference type="PANTHER" id="PTHR35046">
    <property type="entry name" value="ZINC KNUCKLE (CCHC-TYPE) FAMILY PROTEIN"/>
    <property type="match status" value="1"/>
</dbReference>
<dbReference type="EMBL" id="JAINUG010000059">
    <property type="protein sequence ID" value="KAJ8403324.1"/>
    <property type="molecule type" value="Genomic_DNA"/>
</dbReference>
<comment type="caution">
    <text evidence="2">The sequence shown here is derived from an EMBL/GenBank/DDBJ whole genome shotgun (WGS) entry which is preliminary data.</text>
</comment>
<feature type="transmembrane region" description="Helical" evidence="1">
    <location>
        <begin position="150"/>
        <end position="167"/>
    </location>
</feature>
<evidence type="ECO:0000313" key="3">
    <source>
        <dbReference type="Proteomes" id="UP001221898"/>
    </source>
</evidence>
<keyword evidence="1" id="KW-0472">Membrane</keyword>
<protein>
    <recommendedName>
        <fullName evidence="4">Integrase catalytic domain-containing protein</fullName>
    </recommendedName>
</protein>
<dbReference type="GO" id="GO:0003676">
    <property type="term" value="F:nucleic acid binding"/>
    <property type="evidence" value="ECO:0007669"/>
    <property type="project" value="InterPro"/>
</dbReference>
<dbReference type="PANTHER" id="PTHR35046:SF9">
    <property type="entry name" value="RNA-DIRECTED DNA POLYMERASE"/>
    <property type="match status" value="1"/>
</dbReference>
<keyword evidence="3" id="KW-1185">Reference proteome</keyword>
<dbReference type="AlphaFoldDB" id="A0AAD7SIP1"/>
<gene>
    <name evidence="2" type="ORF">AAFF_G00355410</name>
</gene>
<keyword evidence="1" id="KW-0812">Transmembrane</keyword>
<dbReference type="Proteomes" id="UP001221898">
    <property type="component" value="Unassembled WGS sequence"/>
</dbReference>
<evidence type="ECO:0000313" key="2">
    <source>
        <dbReference type="EMBL" id="KAJ8403324.1"/>
    </source>
</evidence>
<proteinExistence type="predicted"/>
<dbReference type="Gene3D" id="3.30.420.10">
    <property type="entry name" value="Ribonuclease H-like superfamily/Ribonuclease H"/>
    <property type="match status" value="1"/>
</dbReference>
<evidence type="ECO:0000256" key="1">
    <source>
        <dbReference type="SAM" id="Phobius"/>
    </source>
</evidence>